<evidence type="ECO:0000313" key="3">
    <source>
        <dbReference type="Proteomes" id="UP001583172"/>
    </source>
</evidence>
<organism evidence="2 3">
    <name type="scientific">Humicola insolens</name>
    <name type="common">Soft-rot fungus</name>
    <dbReference type="NCBI Taxonomy" id="85995"/>
    <lineage>
        <taxon>Eukaryota</taxon>
        <taxon>Fungi</taxon>
        <taxon>Dikarya</taxon>
        <taxon>Ascomycota</taxon>
        <taxon>Pezizomycotina</taxon>
        <taxon>Sordariomycetes</taxon>
        <taxon>Sordariomycetidae</taxon>
        <taxon>Sordariales</taxon>
        <taxon>Chaetomiaceae</taxon>
        <taxon>Mycothermus</taxon>
    </lineage>
</organism>
<reference evidence="2 3" key="1">
    <citation type="journal article" date="2024" name="Commun. Biol.">
        <title>Comparative genomic analysis of thermophilic fungi reveals convergent evolutionary adaptations and gene losses.</title>
        <authorList>
            <person name="Steindorff A.S."/>
            <person name="Aguilar-Pontes M.V."/>
            <person name="Robinson A.J."/>
            <person name="Andreopoulos B."/>
            <person name="LaButti K."/>
            <person name="Kuo A."/>
            <person name="Mondo S."/>
            <person name="Riley R."/>
            <person name="Otillar R."/>
            <person name="Haridas S."/>
            <person name="Lipzen A."/>
            <person name="Grimwood J."/>
            <person name="Schmutz J."/>
            <person name="Clum A."/>
            <person name="Reid I.D."/>
            <person name="Moisan M.C."/>
            <person name="Butler G."/>
            <person name="Nguyen T.T.M."/>
            <person name="Dewar K."/>
            <person name="Conant G."/>
            <person name="Drula E."/>
            <person name="Henrissat B."/>
            <person name="Hansel C."/>
            <person name="Singer S."/>
            <person name="Hutchinson M.I."/>
            <person name="de Vries R.P."/>
            <person name="Natvig D.O."/>
            <person name="Powell A.J."/>
            <person name="Tsang A."/>
            <person name="Grigoriev I.V."/>
        </authorList>
    </citation>
    <scope>NUCLEOTIDE SEQUENCE [LARGE SCALE GENOMIC DNA]</scope>
    <source>
        <strain evidence="2 3">CBS 620.91</strain>
    </source>
</reference>
<feature type="region of interest" description="Disordered" evidence="1">
    <location>
        <begin position="1"/>
        <end position="65"/>
    </location>
</feature>
<comment type="caution">
    <text evidence="2">The sequence shown here is derived from an EMBL/GenBank/DDBJ whole genome shotgun (WGS) entry which is preliminary data.</text>
</comment>
<dbReference type="Proteomes" id="UP001583172">
    <property type="component" value="Unassembled WGS sequence"/>
</dbReference>
<dbReference type="EMBL" id="JAZGSY010000002">
    <property type="protein sequence ID" value="KAL1844268.1"/>
    <property type="molecule type" value="Genomic_DNA"/>
</dbReference>
<feature type="compositionally biased region" description="Pro residues" evidence="1">
    <location>
        <begin position="49"/>
        <end position="61"/>
    </location>
</feature>
<gene>
    <name evidence="2" type="ORF">VTJ49DRAFT_2325</name>
</gene>
<accession>A0ABR3VQW3</accession>
<proteinExistence type="predicted"/>
<evidence type="ECO:0000313" key="2">
    <source>
        <dbReference type="EMBL" id="KAL1844268.1"/>
    </source>
</evidence>
<keyword evidence="3" id="KW-1185">Reference proteome</keyword>
<sequence length="329" mass="36787">MEANAGQLGNSASGANEADATTKKRQPPVRHPPPPGSRSPYDFHDARTPPFPYRPNQPVDPNPVLQAEHSPRVWNRVPRGPDAAGSNWTCLSISPWRDENQFDDDFSADDFSPFVDFDIVQERLDHATKYFEFFGNTTSRIPWVPAGTMATPQLLFVDGTFAELAQEIADYLQIGDSVRPFLEQENNEEALQLIVKASSALNAAPEKEFTGAYNLLIHLVLQSSDPKKYLPTVCGNLQKPITSSPAHGFTLAANALSSVFNLIDPSNPVRFHVLLQITRFLRQHGQFELLKPRLKNLETWFKDWNTDEEDQRKLYVEISEAAGEAGDAE</sequence>
<evidence type="ECO:0000256" key="1">
    <source>
        <dbReference type="SAM" id="MobiDB-lite"/>
    </source>
</evidence>
<protein>
    <submittedName>
        <fullName evidence="2">Uncharacterized protein</fullName>
    </submittedName>
</protein>
<name>A0ABR3VQW3_HUMIN</name>